<name>A0A6M5YVL2_9BACT</name>
<keyword evidence="2" id="KW-1185">Reference proteome</keyword>
<dbReference type="KEGG" id="ftj:FTUN_4911"/>
<dbReference type="Proteomes" id="UP000503447">
    <property type="component" value="Chromosome"/>
</dbReference>
<dbReference type="AlphaFoldDB" id="A0A6M5YVL2"/>
<dbReference type="EMBL" id="CP053452">
    <property type="protein sequence ID" value="QJW97341.1"/>
    <property type="molecule type" value="Genomic_DNA"/>
</dbReference>
<reference evidence="2" key="1">
    <citation type="submission" date="2020-05" db="EMBL/GenBank/DDBJ databases">
        <title>Frigoriglobus tundricola gen. nov., sp. nov., a psychrotolerant cellulolytic planctomycete of the family Gemmataceae with two divergent copies of 16S rRNA gene.</title>
        <authorList>
            <person name="Kulichevskaya I.S."/>
            <person name="Ivanova A.A."/>
            <person name="Naumoff D.G."/>
            <person name="Beletsky A.V."/>
            <person name="Rijpstra W.I.C."/>
            <person name="Sinninghe Damste J.S."/>
            <person name="Mardanov A.V."/>
            <person name="Ravin N.V."/>
            <person name="Dedysh S.N."/>
        </authorList>
    </citation>
    <scope>NUCLEOTIDE SEQUENCE [LARGE SCALE GENOMIC DNA]</scope>
    <source>
        <strain evidence="2">PL17</strain>
    </source>
</reference>
<protein>
    <submittedName>
        <fullName evidence="1">Uncharacterized protein</fullName>
    </submittedName>
</protein>
<sequence length="141" mass="16057">MSSRIAAAWLRLHRPALDGTSGGRDASTTALRNKRIGRPFAKTEFACRKCHKTQHGFPRHAREESSSAGQAERLWEDRARFIFPKYQFDKCLRVNFLASCDFSRDWHSCCFTVYQASLTLKRAFRAEGRGGSADRSVEGLR</sequence>
<accession>A0A6M5YVL2</accession>
<proteinExistence type="predicted"/>
<gene>
    <name evidence="1" type="ORF">FTUN_4911</name>
</gene>
<evidence type="ECO:0000313" key="2">
    <source>
        <dbReference type="Proteomes" id="UP000503447"/>
    </source>
</evidence>
<evidence type="ECO:0000313" key="1">
    <source>
        <dbReference type="EMBL" id="QJW97341.1"/>
    </source>
</evidence>
<organism evidence="1 2">
    <name type="scientific">Frigoriglobus tundricola</name>
    <dbReference type="NCBI Taxonomy" id="2774151"/>
    <lineage>
        <taxon>Bacteria</taxon>
        <taxon>Pseudomonadati</taxon>
        <taxon>Planctomycetota</taxon>
        <taxon>Planctomycetia</taxon>
        <taxon>Gemmatales</taxon>
        <taxon>Gemmataceae</taxon>
        <taxon>Frigoriglobus</taxon>
    </lineage>
</organism>